<evidence type="ECO:0000256" key="2">
    <source>
        <dbReference type="ARBA" id="ARBA00009810"/>
    </source>
</evidence>
<dbReference type="Pfam" id="PF07715">
    <property type="entry name" value="Plug"/>
    <property type="match status" value="1"/>
</dbReference>
<evidence type="ECO:0000256" key="5">
    <source>
        <dbReference type="ARBA" id="ARBA00022692"/>
    </source>
</evidence>
<comment type="subcellular location">
    <subcellularLocation>
        <location evidence="1 10">Cell outer membrane</location>
        <topology evidence="1 10">Multi-pass membrane protein</topology>
    </subcellularLocation>
</comment>
<feature type="region of interest" description="Disordered" evidence="12">
    <location>
        <begin position="42"/>
        <end position="72"/>
    </location>
</feature>
<sequence length="754" mass="82358">MFSLFYAPPGQGTRIRPAGRKHRLALKTALVTVLASLTSGSGLAATQPEAPKAPQAKSASTYPASAKPAPGGEERILVRARRREQMSVSQDGHLGVLGKKRGLDVPFSVKTYSESLITNQQAQTLGQVLANDPAVRTTTGYGNFSELFVLRGFPVPGDDVQLGGLYGIAPRQLLDPQIFGDVEVVNGATAFLNGMAPAGSVGGTIDLEFKHAGPRPLLRVTGDYTSNGQGGGSVDMGRRFGQEKQWGMRLNVAGMDGQTSVEHEKRHATALGFDTDWHNDDTRITLDMNYENQGVNWGRPDVFLSGQATRVPHPVKATHNFGQRWSYNNLDYLFGMLGIEHDFGEHVMVYGKFGGLSGDERGRYGNFYETDNQGNGYNGAMYVPYQQNNESTLAGMRAHFATGPVHHEMNAGGSGLWETVNTAYAMGSAYPASNLYHPTYTPLPAMGLQGGDIHNPRKINDERLYSLFFSDTMKFFDERVELTGGFRFQNILQNNFSYQTRAKTSGYDRSAITPVAGLVVHVTRHASLYFNRVEGLSAGPVAPAGTTNTGQAFAPYRTVQYEIGAKYQMGRINASLGFYRMSQPNAFSEADPAFPGQSRFVVDGMQRNQGIEADVNGEIIKGLRFNGGVSITQATQRRTAGGLTDGLRAIGVPGYSINGNVEYDLPFIKGLTLTGRVMRTGHQWLNLANTQRVHGWTTWDVGARYTFALQPKRPMTLRFGVQNLTNASYWSSAMGGYLYEGLPRTFQFSLSTDL</sequence>
<evidence type="ECO:0000256" key="12">
    <source>
        <dbReference type="SAM" id="MobiDB-lite"/>
    </source>
</evidence>
<keyword evidence="7 10" id="KW-0472">Membrane</keyword>
<dbReference type="NCBIfam" id="TIGR01783">
    <property type="entry name" value="TonB-siderophor"/>
    <property type="match status" value="1"/>
</dbReference>
<evidence type="ECO:0000313" key="17">
    <source>
        <dbReference type="Proteomes" id="UP000315037"/>
    </source>
</evidence>
<dbReference type="InterPro" id="IPR012910">
    <property type="entry name" value="Plug_dom"/>
</dbReference>
<feature type="chain" id="PRO_5021427897" evidence="13">
    <location>
        <begin position="45"/>
        <end position="754"/>
    </location>
</feature>
<evidence type="ECO:0000256" key="1">
    <source>
        <dbReference type="ARBA" id="ARBA00004571"/>
    </source>
</evidence>
<feature type="domain" description="TonB-dependent receptor plug" evidence="15">
    <location>
        <begin position="104"/>
        <end position="199"/>
    </location>
</feature>
<dbReference type="InterPro" id="IPR036942">
    <property type="entry name" value="Beta-barrel_TonB_sf"/>
</dbReference>
<dbReference type="SUPFAM" id="SSF56935">
    <property type="entry name" value="Porins"/>
    <property type="match status" value="1"/>
</dbReference>
<evidence type="ECO:0000259" key="14">
    <source>
        <dbReference type="Pfam" id="PF00593"/>
    </source>
</evidence>
<evidence type="ECO:0000256" key="6">
    <source>
        <dbReference type="ARBA" id="ARBA00023077"/>
    </source>
</evidence>
<evidence type="ECO:0000256" key="4">
    <source>
        <dbReference type="ARBA" id="ARBA00022452"/>
    </source>
</evidence>
<dbReference type="Gene3D" id="2.40.170.20">
    <property type="entry name" value="TonB-dependent receptor, beta-barrel domain"/>
    <property type="match status" value="1"/>
</dbReference>
<dbReference type="GO" id="GO:0015891">
    <property type="term" value="P:siderophore transport"/>
    <property type="evidence" value="ECO:0007669"/>
    <property type="project" value="InterPro"/>
</dbReference>
<keyword evidence="13" id="KW-0732">Signal</keyword>
<evidence type="ECO:0000256" key="13">
    <source>
        <dbReference type="SAM" id="SignalP"/>
    </source>
</evidence>
<dbReference type="Gene3D" id="2.170.130.10">
    <property type="entry name" value="TonB-dependent receptor, plug domain"/>
    <property type="match status" value="1"/>
</dbReference>
<evidence type="ECO:0000313" key="16">
    <source>
        <dbReference type="EMBL" id="TPW35477.1"/>
    </source>
</evidence>
<dbReference type="GO" id="GO:0009279">
    <property type="term" value="C:cell outer membrane"/>
    <property type="evidence" value="ECO:0007669"/>
    <property type="project" value="UniProtKB-SubCell"/>
</dbReference>
<dbReference type="Proteomes" id="UP000315037">
    <property type="component" value="Unassembled WGS sequence"/>
</dbReference>
<evidence type="ECO:0000256" key="10">
    <source>
        <dbReference type="PROSITE-ProRule" id="PRU01360"/>
    </source>
</evidence>
<comment type="similarity">
    <text evidence="2 10 11">Belongs to the TonB-dependent receptor family.</text>
</comment>
<evidence type="ECO:0000256" key="8">
    <source>
        <dbReference type="ARBA" id="ARBA00023170"/>
    </source>
</evidence>
<keyword evidence="3 10" id="KW-0813">Transport</keyword>
<keyword evidence="6 11" id="KW-0798">TonB box</keyword>
<name>A0A506UQ59_9PROT</name>
<dbReference type="GO" id="GO:0015344">
    <property type="term" value="F:siderophore uptake transmembrane transporter activity"/>
    <property type="evidence" value="ECO:0007669"/>
    <property type="project" value="TreeGrafter"/>
</dbReference>
<keyword evidence="8 16" id="KW-0675">Receptor</keyword>
<organism evidence="16 17">
    <name type="scientific">Oecophyllibacter saccharovorans</name>
    <dbReference type="NCBI Taxonomy" id="2558360"/>
    <lineage>
        <taxon>Bacteria</taxon>
        <taxon>Pseudomonadati</taxon>
        <taxon>Pseudomonadota</taxon>
        <taxon>Alphaproteobacteria</taxon>
        <taxon>Acetobacterales</taxon>
        <taxon>Acetobacteraceae</taxon>
        <taxon>Oecophyllibacter</taxon>
    </lineage>
</organism>
<keyword evidence="17" id="KW-1185">Reference proteome</keyword>
<evidence type="ECO:0000256" key="9">
    <source>
        <dbReference type="ARBA" id="ARBA00023237"/>
    </source>
</evidence>
<dbReference type="InterPro" id="IPR010105">
    <property type="entry name" value="TonB_sidphr_rcpt"/>
</dbReference>
<evidence type="ECO:0000259" key="15">
    <source>
        <dbReference type="Pfam" id="PF07715"/>
    </source>
</evidence>
<keyword evidence="9 10" id="KW-0998">Cell outer membrane</keyword>
<dbReference type="InterPro" id="IPR039426">
    <property type="entry name" value="TonB-dep_rcpt-like"/>
</dbReference>
<dbReference type="PROSITE" id="PS52016">
    <property type="entry name" value="TONB_DEPENDENT_REC_3"/>
    <property type="match status" value="1"/>
</dbReference>
<feature type="domain" description="TonB-dependent receptor-like beta-barrel" evidence="14">
    <location>
        <begin position="276"/>
        <end position="724"/>
    </location>
</feature>
<evidence type="ECO:0000256" key="11">
    <source>
        <dbReference type="RuleBase" id="RU003357"/>
    </source>
</evidence>
<protein>
    <submittedName>
        <fullName evidence="16">TonB-dependent receptor</fullName>
    </submittedName>
</protein>
<dbReference type="GO" id="GO:0038023">
    <property type="term" value="F:signaling receptor activity"/>
    <property type="evidence" value="ECO:0007669"/>
    <property type="project" value="InterPro"/>
</dbReference>
<dbReference type="RefSeq" id="WP_165599994.1">
    <property type="nucleotide sequence ID" value="NZ_SORZ01000001.1"/>
</dbReference>
<comment type="caution">
    <text evidence="16">The sequence shown here is derived from an EMBL/GenBank/DDBJ whole genome shotgun (WGS) entry which is preliminary data.</text>
</comment>
<dbReference type="EMBL" id="SORZ01000001">
    <property type="protein sequence ID" value="TPW35477.1"/>
    <property type="molecule type" value="Genomic_DNA"/>
</dbReference>
<gene>
    <name evidence="16" type="ORF">E3202_00335</name>
</gene>
<dbReference type="PANTHER" id="PTHR32552:SF82">
    <property type="entry name" value="FCUA PROTEIN"/>
    <property type="match status" value="1"/>
</dbReference>
<keyword evidence="5 10" id="KW-0812">Transmembrane</keyword>
<evidence type="ECO:0000256" key="3">
    <source>
        <dbReference type="ARBA" id="ARBA00022448"/>
    </source>
</evidence>
<dbReference type="PANTHER" id="PTHR32552">
    <property type="entry name" value="FERRICHROME IRON RECEPTOR-RELATED"/>
    <property type="match status" value="1"/>
</dbReference>
<dbReference type="AlphaFoldDB" id="A0A506UQ59"/>
<dbReference type="InterPro" id="IPR000531">
    <property type="entry name" value="Beta-barrel_TonB"/>
</dbReference>
<evidence type="ECO:0000256" key="7">
    <source>
        <dbReference type="ARBA" id="ARBA00023136"/>
    </source>
</evidence>
<proteinExistence type="inferred from homology"/>
<dbReference type="Pfam" id="PF00593">
    <property type="entry name" value="TonB_dep_Rec_b-barrel"/>
    <property type="match status" value="1"/>
</dbReference>
<dbReference type="InterPro" id="IPR037066">
    <property type="entry name" value="Plug_dom_sf"/>
</dbReference>
<keyword evidence="4 10" id="KW-1134">Transmembrane beta strand</keyword>
<accession>A0A506UQ59</accession>
<feature type="signal peptide" evidence="13">
    <location>
        <begin position="1"/>
        <end position="44"/>
    </location>
</feature>
<dbReference type="CDD" id="cd01347">
    <property type="entry name" value="ligand_gated_channel"/>
    <property type="match status" value="1"/>
</dbReference>
<reference evidence="16 17" key="1">
    <citation type="submission" date="2019-03" db="EMBL/GenBank/DDBJ databases">
        <title>The complete genome sequence of Neokomagataea sp. Jb2 NBRC113641.</title>
        <authorList>
            <person name="Chua K.-O."/>
            <person name="Chan K.-G."/>
            <person name="See-Too W.-S."/>
        </authorList>
    </citation>
    <scope>NUCLEOTIDE SEQUENCE [LARGE SCALE GENOMIC DNA]</scope>
    <source>
        <strain evidence="16 17">Jb2</strain>
    </source>
</reference>